<protein>
    <submittedName>
        <fullName evidence="1">Uncharacterized protein</fullName>
    </submittedName>
</protein>
<accession>A0A9P5HIJ7</accession>
<dbReference type="OrthoDB" id="5240800at2759"/>
<organism evidence="1 2">
    <name type="scientific">Cylindrodendrum hubeiense</name>
    <dbReference type="NCBI Taxonomy" id="595255"/>
    <lineage>
        <taxon>Eukaryota</taxon>
        <taxon>Fungi</taxon>
        <taxon>Dikarya</taxon>
        <taxon>Ascomycota</taxon>
        <taxon>Pezizomycotina</taxon>
        <taxon>Sordariomycetes</taxon>
        <taxon>Hypocreomycetidae</taxon>
        <taxon>Hypocreales</taxon>
        <taxon>Nectriaceae</taxon>
        <taxon>Cylindrodendrum</taxon>
    </lineage>
</organism>
<evidence type="ECO:0000313" key="2">
    <source>
        <dbReference type="Proteomes" id="UP000722485"/>
    </source>
</evidence>
<dbReference type="Gene3D" id="3.40.50.80">
    <property type="entry name" value="Nucleotide-binding domain of ferredoxin-NADP reductase (FNR) module"/>
    <property type="match status" value="1"/>
</dbReference>
<comment type="caution">
    <text evidence="1">The sequence shown here is derived from an EMBL/GenBank/DDBJ whole genome shotgun (WGS) entry which is preliminary data.</text>
</comment>
<dbReference type="Proteomes" id="UP000722485">
    <property type="component" value="Unassembled WGS sequence"/>
</dbReference>
<evidence type="ECO:0000313" key="1">
    <source>
        <dbReference type="EMBL" id="KAF7551860.1"/>
    </source>
</evidence>
<sequence length="283" mass="31199">MISMAAPRDDEFIWTLESSHRLTPRISLHTFTRSGQPGRSTNIRPSGKVTLQFPPDLDPIAGSHNLSEEDRRLDFTPCHFEHDASGNLASFSFMAGNGRVAGLIGLPRPQGQLTARLVDVGNGFPDNLLASNEGKACIAGGTGIACFLSLASGRGWQDISEESESTLMCSIRGDDFKIIEFFLEKQILNVSDWASVRIFITSGDDVDGLTAGKPESWWRSRFDSLRQQFPGPLEFSLGRMAQKDLEPFLAEASTDILFCGSKSLEWQIKMWSLGRAAVHCTER</sequence>
<dbReference type="AlphaFoldDB" id="A0A9P5HIJ7"/>
<keyword evidence="2" id="KW-1185">Reference proteome</keyword>
<gene>
    <name evidence="1" type="ORF">G7Z17_g4694</name>
</gene>
<dbReference type="EMBL" id="JAANBB010000070">
    <property type="protein sequence ID" value="KAF7551860.1"/>
    <property type="molecule type" value="Genomic_DNA"/>
</dbReference>
<name>A0A9P5HIJ7_9HYPO</name>
<proteinExistence type="predicted"/>
<dbReference type="InterPro" id="IPR039261">
    <property type="entry name" value="FNR_nucleotide-bd"/>
</dbReference>
<reference evidence="1" key="1">
    <citation type="submission" date="2020-03" db="EMBL/GenBank/DDBJ databases">
        <title>Draft Genome Sequence of Cylindrodendrum hubeiense.</title>
        <authorList>
            <person name="Buettner E."/>
            <person name="Kellner H."/>
        </authorList>
    </citation>
    <scope>NUCLEOTIDE SEQUENCE</scope>
    <source>
        <strain evidence="1">IHI 201604</strain>
    </source>
</reference>